<evidence type="ECO:0000256" key="2">
    <source>
        <dbReference type="ARBA" id="ARBA00004651"/>
    </source>
</evidence>
<evidence type="ECO:0000256" key="1">
    <source>
        <dbReference type="ARBA" id="ARBA00001947"/>
    </source>
</evidence>
<dbReference type="PANTHER" id="PTHR35864:SF1">
    <property type="entry name" value="ZINC METALLOPROTEASE YWHC-RELATED"/>
    <property type="match status" value="1"/>
</dbReference>
<comment type="similarity">
    <text evidence="3">Belongs to the peptidase M50B family.</text>
</comment>
<dbReference type="PANTHER" id="PTHR35864">
    <property type="entry name" value="ZINC METALLOPROTEASE MJ0611-RELATED"/>
    <property type="match status" value="1"/>
</dbReference>
<proteinExistence type="inferred from homology"/>
<evidence type="ECO:0000256" key="10">
    <source>
        <dbReference type="ARBA" id="ARBA00022989"/>
    </source>
</evidence>
<accession>A0ABU5DS84</accession>
<keyword evidence="10 13" id="KW-1133">Transmembrane helix</keyword>
<dbReference type="InterPro" id="IPR044537">
    <property type="entry name" value="Rip2-like"/>
</dbReference>
<keyword evidence="4" id="KW-1003">Cell membrane</keyword>
<keyword evidence="12 13" id="KW-0472">Membrane</keyword>
<evidence type="ECO:0000256" key="4">
    <source>
        <dbReference type="ARBA" id="ARBA00022475"/>
    </source>
</evidence>
<reference evidence="15 16" key="1">
    <citation type="journal article" date="2013" name="Antonie Van Leeuwenhoek">
        <title>Dongia rigui sp. nov., isolated from freshwater of a large wetland in Korea.</title>
        <authorList>
            <person name="Baik K.S."/>
            <person name="Hwang Y.M."/>
            <person name="Choi J.S."/>
            <person name="Kwon J."/>
            <person name="Seong C.N."/>
        </authorList>
    </citation>
    <scope>NUCLEOTIDE SEQUENCE [LARGE SCALE GENOMIC DNA]</scope>
    <source>
        <strain evidence="15 16">04SU4-P</strain>
    </source>
</reference>
<name>A0ABU5DS84_9PROT</name>
<evidence type="ECO:0000256" key="6">
    <source>
        <dbReference type="ARBA" id="ARBA00022692"/>
    </source>
</evidence>
<dbReference type="RefSeq" id="WP_320498453.1">
    <property type="nucleotide sequence ID" value="NZ_JAXCLX010000001.1"/>
</dbReference>
<evidence type="ECO:0000313" key="15">
    <source>
        <dbReference type="EMBL" id="MDY0870297.1"/>
    </source>
</evidence>
<feature type="transmembrane region" description="Helical" evidence="13">
    <location>
        <begin position="60"/>
        <end position="80"/>
    </location>
</feature>
<keyword evidence="8" id="KW-0378">Hydrolase</keyword>
<evidence type="ECO:0000256" key="3">
    <source>
        <dbReference type="ARBA" id="ARBA00007931"/>
    </source>
</evidence>
<keyword evidence="6 13" id="KW-0812">Transmembrane</keyword>
<sequence length="232" mass="25317">METLDFGHLAQLATTWALPVLIAITLHEASHAYVAWRLGDDTAYLQGRVTFNPLKHVDPFGTVILPALLLMTGSGFLFGYAKPVPVNFRRLKHFRRDSALVAIAGPGSNMILAVVSALLLHVAVLAPSWFAEWSVQTLINSMRLNIMLALFNMLPLLPLDGGRVLAGILPPSLARPFFRTERYGMFVLLALIFLLPLIGGQLGMNLNILGWILGPASDYLLHLVVTLTGLTG</sequence>
<dbReference type="InterPro" id="IPR008915">
    <property type="entry name" value="Peptidase_M50"/>
</dbReference>
<evidence type="ECO:0000313" key="16">
    <source>
        <dbReference type="Proteomes" id="UP001271769"/>
    </source>
</evidence>
<dbReference type="Proteomes" id="UP001271769">
    <property type="component" value="Unassembled WGS sequence"/>
</dbReference>
<comment type="cofactor">
    <cofactor evidence="1">
        <name>Zn(2+)</name>
        <dbReference type="ChEBI" id="CHEBI:29105"/>
    </cofactor>
</comment>
<evidence type="ECO:0000256" key="12">
    <source>
        <dbReference type="ARBA" id="ARBA00023136"/>
    </source>
</evidence>
<feature type="transmembrane region" description="Helical" evidence="13">
    <location>
        <begin position="100"/>
        <end position="124"/>
    </location>
</feature>
<evidence type="ECO:0000256" key="9">
    <source>
        <dbReference type="ARBA" id="ARBA00022833"/>
    </source>
</evidence>
<protein>
    <submittedName>
        <fullName evidence="15">Site-2 protease family protein</fullName>
    </submittedName>
</protein>
<dbReference type="CDD" id="cd06158">
    <property type="entry name" value="S2P-M50_like_1"/>
    <property type="match status" value="1"/>
</dbReference>
<evidence type="ECO:0000259" key="14">
    <source>
        <dbReference type="Pfam" id="PF02163"/>
    </source>
</evidence>
<keyword evidence="16" id="KW-1185">Reference proteome</keyword>
<keyword evidence="5 15" id="KW-0645">Protease</keyword>
<dbReference type="InterPro" id="IPR052348">
    <property type="entry name" value="Metallopeptidase_M50B"/>
</dbReference>
<dbReference type="GO" id="GO:0008233">
    <property type="term" value="F:peptidase activity"/>
    <property type="evidence" value="ECO:0007669"/>
    <property type="project" value="UniProtKB-KW"/>
</dbReference>
<organism evidence="15 16">
    <name type="scientific">Dongia rigui</name>
    <dbReference type="NCBI Taxonomy" id="940149"/>
    <lineage>
        <taxon>Bacteria</taxon>
        <taxon>Pseudomonadati</taxon>
        <taxon>Pseudomonadota</taxon>
        <taxon>Alphaproteobacteria</taxon>
        <taxon>Rhodospirillales</taxon>
        <taxon>Dongiaceae</taxon>
        <taxon>Dongia</taxon>
    </lineage>
</organism>
<feature type="domain" description="Peptidase M50" evidence="14">
    <location>
        <begin position="131"/>
        <end position="195"/>
    </location>
</feature>
<comment type="caution">
    <text evidence="15">The sequence shown here is derived from an EMBL/GenBank/DDBJ whole genome shotgun (WGS) entry which is preliminary data.</text>
</comment>
<evidence type="ECO:0000256" key="7">
    <source>
        <dbReference type="ARBA" id="ARBA00022723"/>
    </source>
</evidence>
<evidence type="ECO:0000256" key="5">
    <source>
        <dbReference type="ARBA" id="ARBA00022670"/>
    </source>
</evidence>
<gene>
    <name evidence="15" type="ORF">SMD31_00090</name>
</gene>
<dbReference type="GO" id="GO:0006508">
    <property type="term" value="P:proteolysis"/>
    <property type="evidence" value="ECO:0007669"/>
    <property type="project" value="UniProtKB-KW"/>
</dbReference>
<keyword evidence="11" id="KW-0482">Metalloprotease</keyword>
<feature type="transmembrane region" description="Helical" evidence="13">
    <location>
        <begin position="144"/>
        <end position="162"/>
    </location>
</feature>
<keyword evidence="9" id="KW-0862">Zinc</keyword>
<dbReference type="EMBL" id="JAXCLX010000001">
    <property type="protein sequence ID" value="MDY0870297.1"/>
    <property type="molecule type" value="Genomic_DNA"/>
</dbReference>
<feature type="transmembrane region" description="Helical" evidence="13">
    <location>
        <begin position="183"/>
        <end position="202"/>
    </location>
</feature>
<keyword evidence="7" id="KW-0479">Metal-binding</keyword>
<evidence type="ECO:0000256" key="8">
    <source>
        <dbReference type="ARBA" id="ARBA00022801"/>
    </source>
</evidence>
<dbReference type="Pfam" id="PF02163">
    <property type="entry name" value="Peptidase_M50"/>
    <property type="match status" value="1"/>
</dbReference>
<comment type="subcellular location">
    <subcellularLocation>
        <location evidence="2">Cell membrane</location>
        <topology evidence="2">Multi-pass membrane protein</topology>
    </subcellularLocation>
</comment>
<evidence type="ECO:0000256" key="13">
    <source>
        <dbReference type="SAM" id="Phobius"/>
    </source>
</evidence>
<evidence type="ECO:0000256" key="11">
    <source>
        <dbReference type="ARBA" id="ARBA00023049"/>
    </source>
</evidence>